<dbReference type="PROSITE" id="PS50005">
    <property type="entry name" value="TPR"/>
    <property type="match status" value="1"/>
</dbReference>
<protein>
    <submittedName>
        <fullName evidence="4">Zinc-ribbon domain-containing protein</fullName>
    </submittedName>
</protein>
<dbReference type="SUPFAM" id="SSF48452">
    <property type="entry name" value="TPR-like"/>
    <property type="match status" value="1"/>
</dbReference>
<keyword evidence="1" id="KW-0802">TPR repeat</keyword>
<accession>A0A9D1L1Q3</accession>
<dbReference type="Pfam" id="PF13431">
    <property type="entry name" value="TPR_17"/>
    <property type="match status" value="1"/>
</dbReference>
<dbReference type="Pfam" id="PF13240">
    <property type="entry name" value="Zn_Ribbon_1"/>
    <property type="match status" value="1"/>
</dbReference>
<dbReference type="Gene3D" id="1.25.40.10">
    <property type="entry name" value="Tetratricopeptide repeat domain"/>
    <property type="match status" value="1"/>
</dbReference>
<name>A0A9D1L1Q3_9FIRM</name>
<dbReference type="EMBL" id="DVMJ01000083">
    <property type="protein sequence ID" value="HIU14336.1"/>
    <property type="molecule type" value="Genomic_DNA"/>
</dbReference>
<reference evidence="4" key="1">
    <citation type="submission" date="2020-10" db="EMBL/GenBank/DDBJ databases">
        <authorList>
            <person name="Gilroy R."/>
        </authorList>
    </citation>
    <scope>NUCLEOTIDE SEQUENCE</scope>
    <source>
        <strain evidence="4">CHK195-11698</strain>
    </source>
</reference>
<dbReference type="Proteomes" id="UP000824175">
    <property type="component" value="Unassembled WGS sequence"/>
</dbReference>
<dbReference type="InterPro" id="IPR019734">
    <property type="entry name" value="TPR_rpt"/>
</dbReference>
<evidence type="ECO:0000313" key="5">
    <source>
        <dbReference type="Proteomes" id="UP000824175"/>
    </source>
</evidence>
<feature type="non-terminal residue" evidence="4">
    <location>
        <position position="430"/>
    </location>
</feature>
<sequence length="430" mass="49117">MKCEKCGYVNEAGAKFCAKCGSPLSSQPPKKKKTWKLWLIAILVIILACAAAIWLIFLRPQEKSYASILEEAQRYVTELNYEEAETLYLEAIDIEPKKAEAYVSLANMYIENEEPEKAVSIMMEAEENVAEEEQPAIEDQKTEMEDNGMVVAWVTDAYSDYKVITSTIPETKVCYHIPHINLSRGKADAINQEIYDELYALLDEQVYQQLEEMPDAEPSLNRMLYAWGRAQDVISINVLTSPYYHYPEYRIYNVSMSTGQALSDEELLSIMGMTDETFRETVKQVLTDHMNDWKSELPSESEYITEEMITNVVNQTIADENVAEARPYLNANGELCFVVRVYSIAGAGSYWTLFNCVSGDIEPDIVCQVNHESTNNNDTSLNLTEGYWENRIQSRNVIRFNSNWTVDVYQVNDLLGEVTEDNLSYVRTDT</sequence>
<feature type="domain" description="Zinc-ribbon" evidence="3">
    <location>
        <begin position="2"/>
        <end position="24"/>
    </location>
</feature>
<evidence type="ECO:0000256" key="2">
    <source>
        <dbReference type="SAM" id="Phobius"/>
    </source>
</evidence>
<reference evidence="4" key="2">
    <citation type="journal article" date="2021" name="PeerJ">
        <title>Extensive microbial diversity within the chicken gut microbiome revealed by metagenomics and culture.</title>
        <authorList>
            <person name="Gilroy R."/>
            <person name="Ravi A."/>
            <person name="Getino M."/>
            <person name="Pursley I."/>
            <person name="Horton D.L."/>
            <person name="Alikhan N.F."/>
            <person name="Baker D."/>
            <person name="Gharbi K."/>
            <person name="Hall N."/>
            <person name="Watson M."/>
            <person name="Adriaenssens E.M."/>
            <person name="Foster-Nyarko E."/>
            <person name="Jarju S."/>
            <person name="Secka A."/>
            <person name="Antonio M."/>
            <person name="Oren A."/>
            <person name="Chaudhuri R.R."/>
            <person name="La Ragione R."/>
            <person name="Hildebrand F."/>
            <person name="Pallen M.J."/>
        </authorList>
    </citation>
    <scope>NUCLEOTIDE SEQUENCE</scope>
    <source>
        <strain evidence="4">CHK195-11698</strain>
    </source>
</reference>
<gene>
    <name evidence="4" type="ORF">IAD15_09745</name>
</gene>
<evidence type="ECO:0000259" key="3">
    <source>
        <dbReference type="Pfam" id="PF13240"/>
    </source>
</evidence>
<feature type="transmembrane region" description="Helical" evidence="2">
    <location>
        <begin position="37"/>
        <end position="57"/>
    </location>
</feature>
<keyword evidence="2" id="KW-0472">Membrane</keyword>
<dbReference type="AlphaFoldDB" id="A0A9D1L1Q3"/>
<dbReference type="InterPro" id="IPR011990">
    <property type="entry name" value="TPR-like_helical_dom_sf"/>
</dbReference>
<organism evidence="4 5">
    <name type="scientific">Candidatus Fimiplasma intestinipullorum</name>
    <dbReference type="NCBI Taxonomy" id="2840825"/>
    <lineage>
        <taxon>Bacteria</taxon>
        <taxon>Bacillati</taxon>
        <taxon>Bacillota</taxon>
        <taxon>Clostridia</taxon>
        <taxon>Eubacteriales</taxon>
        <taxon>Candidatus Fimiplasma</taxon>
    </lineage>
</organism>
<feature type="repeat" description="TPR" evidence="1">
    <location>
        <begin position="65"/>
        <end position="98"/>
    </location>
</feature>
<evidence type="ECO:0000313" key="4">
    <source>
        <dbReference type="EMBL" id="HIU14336.1"/>
    </source>
</evidence>
<keyword evidence="2" id="KW-0812">Transmembrane</keyword>
<comment type="caution">
    <text evidence="4">The sequence shown here is derived from an EMBL/GenBank/DDBJ whole genome shotgun (WGS) entry which is preliminary data.</text>
</comment>
<dbReference type="InterPro" id="IPR026870">
    <property type="entry name" value="Zinc_ribbon_dom"/>
</dbReference>
<keyword evidence="2" id="KW-1133">Transmembrane helix</keyword>
<proteinExistence type="predicted"/>
<evidence type="ECO:0000256" key="1">
    <source>
        <dbReference type="PROSITE-ProRule" id="PRU00339"/>
    </source>
</evidence>